<name>A0A1A6AL32_9CLOT</name>
<accession>A0A1A6AL32</accession>
<evidence type="ECO:0000256" key="1">
    <source>
        <dbReference type="SAM" id="Phobius"/>
    </source>
</evidence>
<keyword evidence="1" id="KW-0472">Membrane</keyword>
<organism evidence="2 3">
    <name type="scientific">Clostridium ragsdalei P11</name>
    <dbReference type="NCBI Taxonomy" id="1353534"/>
    <lineage>
        <taxon>Bacteria</taxon>
        <taxon>Bacillati</taxon>
        <taxon>Bacillota</taxon>
        <taxon>Clostridia</taxon>
        <taxon>Eubacteriales</taxon>
        <taxon>Clostridiaceae</taxon>
        <taxon>Clostridium</taxon>
    </lineage>
</organism>
<evidence type="ECO:0000313" key="2">
    <source>
        <dbReference type="EMBL" id="OBR90693.1"/>
    </source>
</evidence>
<protein>
    <submittedName>
        <fullName evidence="2">Uncharacterized protein</fullName>
    </submittedName>
</protein>
<keyword evidence="1" id="KW-0812">Transmembrane</keyword>
<evidence type="ECO:0000313" key="3">
    <source>
        <dbReference type="Proteomes" id="UP000093954"/>
    </source>
</evidence>
<feature type="transmembrane region" description="Helical" evidence="1">
    <location>
        <begin position="20"/>
        <end position="44"/>
    </location>
</feature>
<dbReference type="Proteomes" id="UP000093954">
    <property type="component" value="Unassembled WGS sequence"/>
</dbReference>
<comment type="caution">
    <text evidence="2">The sequence shown here is derived from an EMBL/GenBank/DDBJ whole genome shotgun (WGS) entry which is preliminary data.</text>
</comment>
<sequence length="55" mass="6439">MLEILDYYLFYSDRLLINFLIQHISAQQFFMGTLFVSLAMDCTLGNSNKKKKVSK</sequence>
<dbReference type="EMBL" id="LROS01000055">
    <property type="protein sequence ID" value="OBR90693.1"/>
    <property type="molecule type" value="Genomic_DNA"/>
</dbReference>
<keyword evidence="3" id="KW-1185">Reference proteome</keyword>
<dbReference type="AlphaFoldDB" id="A0A1A6AL32"/>
<dbReference type="RefSeq" id="WP_154105012.1">
    <property type="nucleotide sequence ID" value="NZ_LROS01000055.1"/>
</dbReference>
<reference evidence="2 3" key="1">
    <citation type="journal article" date="2012" name="Front. Microbiol.">
        <title>Draft Genome Sequence of the Virulent Strain 01-B526 of the Fish Pathogen Aeromonas salmonicida.</title>
        <authorList>
            <person name="Charette S.J."/>
            <person name="Brochu F."/>
            <person name="Boyle B."/>
            <person name="Filion G."/>
            <person name="Tanaka K.H."/>
            <person name="Derome N."/>
        </authorList>
    </citation>
    <scope>NUCLEOTIDE SEQUENCE [LARGE SCALE GENOMIC DNA]</scope>
    <source>
        <strain evidence="2 3">P11</strain>
    </source>
</reference>
<proteinExistence type="predicted"/>
<dbReference type="PATRIC" id="fig|1353534.3.peg.3402"/>
<keyword evidence="1" id="KW-1133">Transmembrane helix</keyword>
<gene>
    <name evidence="2" type="ORF">CLRAG_33410</name>
</gene>